<dbReference type="EMBL" id="CP002452">
    <property type="protein sequence ID" value="ADV45406.1"/>
    <property type="molecule type" value="Genomic_DNA"/>
</dbReference>
<dbReference type="HOGENOM" id="CLU_1253797_0_0_7"/>
<organism evidence="1 2">
    <name type="scientific">Nitratifractor salsuginis (strain DSM 16511 / JCM 12458 / E9I37-1)</name>
    <dbReference type="NCBI Taxonomy" id="749222"/>
    <lineage>
        <taxon>Bacteria</taxon>
        <taxon>Pseudomonadati</taxon>
        <taxon>Campylobacterota</taxon>
        <taxon>Epsilonproteobacteria</taxon>
        <taxon>Campylobacterales</taxon>
        <taxon>Sulfurovaceae</taxon>
        <taxon>Nitratifractor</taxon>
    </lineage>
</organism>
<dbReference type="KEGG" id="nsa:Nitsa_0133"/>
<dbReference type="Proteomes" id="UP000008633">
    <property type="component" value="Chromosome"/>
</dbReference>
<dbReference type="STRING" id="749222.Nitsa_0133"/>
<name>E6WYN5_NITSE</name>
<proteinExistence type="predicted"/>
<protein>
    <recommendedName>
        <fullName evidence="3">Formylmethanofuran dehydrogenase subunit E domain-containing protein</fullName>
    </recommendedName>
</protein>
<evidence type="ECO:0000313" key="2">
    <source>
        <dbReference type="Proteomes" id="UP000008633"/>
    </source>
</evidence>
<evidence type="ECO:0000313" key="1">
    <source>
        <dbReference type="EMBL" id="ADV45406.1"/>
    </source>
</evidence>
<evidence type="ECO:0008006" key="3">
    <source>
        <dbReference type="Google" id="ProtNLM"/>
    </source>
</evidence>
<dbReference type="AlphaFoldDB" id="E6WYN5"/>
<accession>E6WYN5</accession>
<reference evidence="1 2" key="1">
    <citation type="journal article" date="2011" name="Stand. Genomic Sci.">
        <title>Complete genome sequence of Nitratifractor salsuginis type strain (E9I37-1).</title>
        <authorList>
            <person name="Anderson I."/>
            <person name="Sikorski J."/>
            <person name="Zeytun A."/>
            <person name="Nolan M."/>
            <person name="Lapidus A."/>
            <person name="Lucas S."/>
            <person name="Hammon N."/>
            <person name="Deshpande S."/>
            <person name="Cheng J.F."/>
            <person name="Tapia R."/>
            <person name="Han C."/>
            <person name="Goodwin L."/>
            <person name="Pitluck S."/>
            <person name="Liolios K."/>
            <person name="Pagani I."/>
            <person name="Ivanova N."/>
            <person name="Huntemann M."/>
            <person name="Mavromatis K."/>
            <person name="Ovchinikova G."/>
            <person name="Pati A."/>
            <person name="Chen A."/>
            <person name="Palaniappan K."/>
            <person name="Land M."/>
            <person name="Hauser L."/>
            <person name="Brambilla E.M."/>
            <person name="Ngatchou-Djao O.D."/>
            <person name="Rohde M."/>
            <person name="Tindall B.J."/>
            <person name="Goker M."/>
            <person name="Detter J.C."/>
            <person name="Woyke T."/>
            <person name="Bristow J."/>
            <person name="Eisen J.A."/>
            <person name="Markowitz V."/>
            <person name="Hugenholtz P."/>
            <person name="Klenk H.P."/>
            <person name="Kyrpides N.C."/>
        </authorList>
    </citation>
    <scope>NUCLEOTIDE SEQUENCE [LARGE SCALE GENOMIC DNA]</scope>
    <source>
        <strain evidence="2">DSM 16511 / JCM 12458 / E9I37-1</strain>
    </source>
</reference>
<dbReference type="OrthoDB" id="259311at2"/>
<gene>
    <name evidence="1" type="ordered locus">Nitsa_0133</name>
</gene>
<sequence length="205" mass="22326">MNYPAFFDRAPAFRLYDPLGDFLGAFEEGIVEILYLDCVKLAGHSCPTVAGAFLMTYRGIEALYGTEALPTRSEIRIELREAKSEGVTGVIGNVAAFICGAGDEGGFTGIGGRFNRQGLLHYGVGDVAGDLRLTRLDTGASVTLQLDTSVVGGSPEMMPLMQKSLKGEALPEEQQKFKELWQARVEAMLTTPELWDKIARITETR</sequence>
<dbReference type="RefSeq" id="WP_013553103.1">
    <property type="nucleotide sequence ID" value="NC_014935.1"/>
</dbReference>
<dbReference type="eggNOG" id="COG2191">
    <property type="taxonomic scope" value="Bacteria"/>
</dbReference>
<keyword evidence="2" id="KW-1185">Reference proteome</keyword>
<reference evidence="2" key="2">
    <citation type="submission" date="2011-01" db="EMBL/GenBank/DDBJ databases">
        <title>The complete genome of Nitratifractor salsuginis DSM 16511.</title>
        <authorList>
            <consortium name="US DOE Joint Genome Institute (JGI-PGF)"/>
            <person name="Lucas S."/>
            <person name="Copeland A."/>
            <person name="Lapidus A."/>
            <person name="Bruce D."/>
            <person name="Goodwin L."/>
            <person name="Pitluck S."/>
            <person name="Kyrpides N."/>
            <person name="Mavromatis K."/>
            <person name="Ivanova N."/>
            <person name="Mikhailova N."/>
            <person name="Zeytun A."/>
            <person name="Detter J.C."/>
            <person name="Tapia R."/>
            <person name="Han C."/>
            <person name="Land M."/>
            <person name="Hauser L."/>
            <person name="Markowitz V."/>
            <person name="Cheng J.-F."/>
            <person name="Hugenholtz P."/>
            <person name="Woyke T."/>
            <person name="Wu D."/>
            <person name="Tindall B."/>
            <person name="Schuetze A."/>
            <person name="Brambilla E."/>
            <person name="Klenk H.-P."/>
            <person name="Eisen J.A."/>
        </authorList>
    </citation>
    <scope>NUCLEOTIDE SEQUENCE [LARGE SCALE GENOMIC DNA]</scope>
    <source>
        <strain evidence="2">DSM 16511 / JCM 12458 / E9I37-1</strain>
    </source>
</reference>